<protein>
    <recommendedName>
        <fullName evidence="3">RNase H type-1 domain-containing protein</fullName>
    </recommendedName>
</protein>
<name>A0A7J8NP61_GOSRA</name>
<dbReference type="Proteomes" id="UP000593578">
    <property type="component" value="Unassembled WGS sequence"/>
</dbReference>
<evidence type="ECO:0008006" key="3">
    <source>
        <dbReference type="Google" id="ProtNLM"/>
    </source>
</evidence>
<comment type="caution">
    <text evidence="1">The sequence shown here is derived from an EMBL/GenBank/DDBJ whole genome shotgun (WGS) entry which is preliminary data.</text>
</comment>
<reference evidence="1 2" key="1">
    <citation type="journal article" date="2019" name="Genome Biol. Evol.">
        <title>Insights into the evolution of the New World diploid cottons (Gossypium, subgenus Houzingenia) based on genome sequencing.</title>
        <authorList>
            <person name="Grover C.E."/>
            <person name="Arick M.A. 2nd"/>
            <person name="Thrash A."/>
            <person name="Conover J.L."/>
            <person name="Sanders W.S."/>
            <person name="Peterson D.G."/>
            <person name="Frelichowski J.E."/>
            <person name="Scheffler J.A."/>
            <person name="Scheffler B.E."/>
            <person name="Wendel J.F."/>
        </authorList>
    </citation>
    <scope>NUCLEOTIDE SEQUENCE [LARGE SCALE GENOMIC DNA]</scope>
    <source>
        <strain evidence="1">8</strain>
        <tissue evidence="1">Leaf</tissue>
    </source>
</reference>
<sequence length="229" mass="25924">MASAKTLEHIFRDCISTSCVWAELHVTWPSELTDVFFQDWLLYDFTVHSISISRSVVCTLWLIWHVRNRQVRENTIVQIQEIIYRVWSYLLEFDAVHAKLPRRLIGPKRWLPPEGSCLKVNFDAAFHAPMLMTCVGIVIKDNLGSVVGNTSIEGNSVAHLLATKGLQGEGRVIQRRGIPEFALLAVETDRCGMYLGESTSSLRPHADVFIDSRTGFWISMCVGIFVFPA</sequence>
<evidence type="ECO:0000313" key="1">
    <source>
        <dbReference type="EMBL" id="MBA0578748.1"/>
    </source>
</evidence>
<gene>
    <name evidence="1" type="ORF">Gorai_021020</name>
</gene>
<dbReference type="AlphaFoldDB" id="A0A7J8NP61"/>
<evidence type="ECO:0000313" key="2">
    <source>
        <dbReference type="Proteomes" id="UP000593578"/>
    </source>
</evidence>
<accession>A0A7J8NP61</accession>
<organism evidence="1 2">
    <name type="scientific">Gossypium raimondii</name>
    <name type="common">Peruvian cotton</name>
    <name type="synonym">Gossypium klotzschianum subsp. raimondii</name>
    <dbReference type="NCBI Taxonomy" id="29730"/>
    <lineage>
        <taxon>Eukaryota</taxon>
        <taxon>Viridiplantae</taxon>
        <taxon>Streptophyta</taxon>
        <taxon>Embryophyta</taxon>
        <taxon>Tracheophyta</taxon>
        <taxon>Spermatophyta</taxon>
        <taxon>Magnoliopsida</taxon>
        <taxon>eudicotyledons</taxon>
        <taxon>Gunneridae</taxon>
        <taxon>Pentapetalae</taxon>
        <taxon>rosids</taxon>
        <taxon>malvids</taxon>
        <taxon>Malvales</taxon>
        <taxon>Malvaceae</taxon>
        <taxon>Malvoideae</taxon>
        <taxon>Gossypium</taxon>
    </lineage>
</organism>
<dbReference type="EMBL" id="JABEZZ010000001">
    <property type="protein sequence ID" value="MBA0578748.1"/>
    <property type="molecule type" value="Genomic_DNA"/>
</dbReference>
<proteinExistence type="predicted"/>